<comment type="caution">
    <text evidence="8">The sequence shown here is derived from an EMBL/GenBank/DDBJ whole genome shotgun (WGS) entry which is preliminary data.</text>
</comment>
<dbReference type="PANTHER" id="PTHR33567:SF3">
    <property type="entry name" value="CHROMATE ION TRANSPORTER (EUROFUNG)"/>
    <property type="match status" value="1"/>
</dbReference>
<keyword evidence="3" id="KW-1003">Cell membrane</keyword>
<feature type="transmembrane region" description="Helical" evidence="7">
    <location>
        <begin position="12"/>
        <end position="34"/>
    </location>
</feature>
<reference evidence="8 9" key="1">
    <citation type="submission" date="2023-12" db="EMBL/GenBank/DDBJ databases">
        <title>Description of Novel Strain Fulvimarina sp. 2208YS6-2-32 isolated from Uroteuthis (Photololigo) edulis.</title>
        <authorList>
            <person name="Park J.-S."/>
        </authorList>
    </citation>
    <scope>NUCLEOTIDE SEQUENCE [LARGE SCALE GENOMIC DNA]</scope>
    <source>
        <strain evidence="8 9">2208YS6-2-32</strain>
    </source>
</reference>
<evidence type="ECO:0000313" key="9">
    <source>
        <dbReference type="Proteomes" id="UP001294412"/>
    </source>
</evidence>
<dbReference type="PANTHER" id="PTHR33567">
    <property type="entry name" value="CHROMATE ION TRANSPORTER (EUROFUNG)"/>
    <property type="match status" value="1"/>
</dbReference>
<feature type="transmembrane region" description="Helical" evidence="7">
    <location>
        <begin position="199"/>
        <end position="218"/>
    </location>
</feature>
<feature type="transmembrane region" description="Helical" evidence="7">
    <location>
        <begin position="327"/>
        <end position="345"/>
    </location>
</feature>
<dbReference type="InterPro" id="IPR003370">
    <property type="entry name" value="Chromate_transpt"/>
</dbReference>
<evidence type="ECO:0000256" key="7">
    <source>
        <dbReference type="SAM" id="Phobius"/>
    </source>
</evidence>
<dbReference type="Pfam" id="PF02417">
    <property type="entry name" value="Chromate_transp"/>
    <property type="match status" value="2"/>
</dbReference>
<feature type="transmembrane region" description="Helical" evidence="7">
    <location>
        <begin position="148"/>
        <end position="179"/>
    </location>
</feature>
<comment type="similarity">
    <text evidence="2">Belongs to the chromate ion transporter (CHR) (TC 2.A.51) family.</text>
</comment>
<evidence type="ECO:0000256" key="5">
    <source>
        <dbReference type="ARBA" id="ARBA00022989"/>
    </source>
</evidence>
<accession>A0ABU5I5S2</accession>
<evidence type="ECO:0000256" key="4">
    <source>
        <dbReference type="ARBA" id="ARBA00022692"/>
    </source>
</evidence>
<evidence type="ECO:0000256" key="6">
    <source>
        <dbReference type="ARBA" id="ARBA00023136"/>
    </source>
</evidence>
<feature type="transmembrane region" description="Helical" evidence="7">
    <location>
        <begin position="116"/>
        <end position="136"/>
    </location>
</feature>
<evidence type="ECO:0000313" key="8">
    <source>
        <dbReference type="EMBL" id="MDY8110746.1"/>
    </source>
</evidence>
<proteinExistence type="inferred from homology"/>
<name>A0ABU5I5S2_9HYPH</name>
<dbReference type="Proteomes" id="UP001294412">
    <property type="component" value="Unassembled WGS sequence"/>
</dbReference>
<dbReference type="PIRSF" id="PIRSF004810">
    <property type="entry name" value="ChrA"/>
    <property type="match status" value="1"/>
</dbReference>
<dbReference type="RefSeq" id="WP_322188597.1">
    <property type="nucleotide sequence ID" value="NZ_JAXLPB010000006.1"/>
</dbReference>
<sequence>MDDQQPTRQRRDIFFAFLKLGFTAFGGPIAHIGYFREAFVVSRRWISEDRFASLLALCQFLPGPASSQLGFAIGLSRGGYVGALLAWTAFTLPSAFALMLFAYAAGTLSDGLGAQIIGGLKIAAVAVVAHALAGMARALTPDAKRAGIAVLSIAILALSPGPIGQIAAIVAGAVAGWLLLEAGRIPDEASMGLAVSRRVAIGCLAVFALLLAGLPLLAATAPLAELLSGIYRAGALVFGGGHVVLPLLEAETVAPGFVSDDAFLAGYGAAQAVPGPLFTFAAYLGTEAGGPVWGALALVAVFVPGMLLLVGVLPFWNALSASPRIRAMLAGANAAVVGILAAALYDPVFTSGIEGLPSFALASLCFVMLHGWKAPPVAVVLVAAIGGPIVL</sequence>
<comment type="subcellular location">
    <subcellularLocation>
        <location evidence="1">Cell membrane</location>
        <topology evidence="1">Multi-pass membrane protein</topology>
    </subcellularLocation>
</comment>
<keyword evidence="6 7" id="KW-0472">Membrane</keyword>
<dbReference type="NCBIfam" id="TIGR00937">
    <property type="entry name" value="2A51"/>
    <property type="match status" value="1"/>
</dbReference>
<feature type="transmembrane region" description="Helical" evidence="7">
    <location>
        <begin position="230"/>
        <end position="248"/>
    </location>
</feature>
<feature type="transmembrane region" description="Helical" evidence="7">
    <location>
        <begin position="80"/>
        <end position="104"/>
    </location>
</feature>
<dbReference type="InterPro" id="IPR014047">
    <property type="entry name" value="Chr_Tranpt_l_chain"/>
</dbReference>
<keyword evidence="4 7" id="KW-0812">Transmembrane</keyword>
<protein>
    <submittedName>
        <fullName evidence="8">Chromate efflux transporter</fullName>
    </submittedName>
</protein>
<evidence type="ECO:0000256" key="3">
    <source>
        <dbReference type="ARBA" id="ARBA00022475"/>
    </source>
</evidence>
<feature type="transmembrane region" description="Helical" evidence="7">
    <location>
        <begin position="292"/>
        <end position="315"/>
    </location>
</feature>
<gene>
    <name evidence="8" type="primary">chrA</name>
    <name evidence="8" type="ORF">U0C82_16510</name>
</gene>
<evidence type="ECO:0000256" key="2">
    <source>
        <dbReference type="ARBA" id="ARBA00005262"/>
    </source>
</evidence>
<evidence type="ECO:0000256" key="1">
    <source>
        <dbReference type="ARBA" id="ARBA00004651"/>
    </source>
</evidence>
<organism evidence="8 9">
    <name type="scientific">Fulvimarina uroteuthidis</name>
    <dbReference type="NCBI Taxonomy" id="3098149"/>
    <lineage>
        <taxon>Bacteria</taxon>
        <taxon>Pseudomonadati</taxon>
        <taxon>Pseudomonadota</taxon>
        <taxon>Alphaproteobacteria</taxon>
        <taxon>Hyphomicrobiales</taxon>
        <taxon>Aurantimonadaceae</taxon>
        <taxon>Fulvimarina</taxon>
    </lineage>
</organism>
<dbReference type="EMBL" id="JAXLPB010000006">
    <property type="protein sequence ID" value="MDY8110746.1"/>
    <property type="molecule type" value="Genomic_DNA"/>
</dbReference>
<keyword evidence="5 7" id="KW-1133">Transmembrane helix</keyword>
<keyword evidence="9" id="KW-1185">Reference proteome</keyword>